<comment type="caution">
    <text evidence="4">The sequence shown here is derived from an EMBL/GenBank/DDBJ whole genome shotgun (WGS) entry which is preliminary data.</text>
</comment>
<protein>
    <recommendedName>
        <fullName evidence="3">YCII-related domain-containing protein</fullName>
    </recommendedName>
</protein>
<organism evidence="4 5">
    <name type="scientific">Mucilaginibacter boryungensis</name>
    <dbReference type="NCBI Taxonomy" id="768480"/>
    <lineage>
        <taxon>Bacteria</taxon>
        <taxon>Pseudomonadati</taxon>
        <taxon>Bacteroidota</taxon>
        <taxon>Sphingobacteriia</taxon>
        <taxon>Sphingobacteriales</taxon>
        <taxon>Sphingobacteriaceae</taxon>
        <taxon>Mucilaginibacter</taxon>
    </lineage>
</organism>
<evidence type="ECO:0000256" key="1">
    <source>
        <dbReference type="ARBA" id="ARBA00007689"/>
    </source>
</evidence>
<accession>A0ABR9XDI7</accession>
<evidence type="ECO:0000259" key="3">
    <source>
        <dbReference type="Pfam" id="PF03795"/>
    </source>
</evidence>
<keyword evidence="5" id="KW-1185">Reference proteome</keyword>
<evidence type="ECO:0000313" key="5">
    <source>
        <dbReference type="Proteomes" id="UP000632774"/>
    </source>
</evidence>
<dbReference type="EMBL" id="JADFFM010000001">
    <property type="protein sequence ID" value="MBE9665459.1"/>
    <property type="molecule type" value="Genomic_DNA"/>
</dbReference>
<reference evidence="4 5" key="1">
    <citation type="submission" date="2020-10" db="EMBL/GenBank/DDBJ databases">
        <title>Mucilaginibacter mali sp. nov., isolated from rhizosphere soil of apple orchard.</title>
        <authorList>
            <person name="Lee J.-S."/>
            <person name="Kim H.S."/>
            <person name="Kim J.-S."/>
        </authorList>
    </citation>
    <scope>NUCLEOTIDE SEQUENCE [LARGE SCALE GENOMIC DNA]</scope>
    <source>
        <strain evidence="4 5">KCTC 23157</strain>
    </source>
</reference>
<keyword evidence="2" id="KW-0732">Signal</keyword>
<dbReference type="SUPFAM" id="SSF54909">
    <property type="entry name" value="Dimeric alpha+beta barrel"/>
    <property type="match status" value="1"/>
</dbReference>
<feature type="chain" id="PRO_5046423407" description="YCII-related domain-containing protein" evidence="2">
    <location>
        <begin position="19"/>
        <end position="156"/>
    </location>
</feature>
<gene>
    <name evidence="4" type="ORF">IRJ18_03740</name>
</gene>
<feature type="domain" description="YCII-related" evidence="3">
    <location>
        <begin position="53"/>
        <end position="132"/>
    </location>
</feature>
<sequence length="156" mass="17198">MKKILWLILLLITVSAKAQTPAAKTNALYDEALAKKLGADDYGMHKYIMAFLKTGPTKIADKAKMAEVQMAHLKNISKLADDGKLVVAGPFMDRGDVEGIFIFDVNTIEEAKALTETDPAIRAGVLVMELRPFYCSAALMEVTKIHKKLAKKNFID</sequence>
<dbReference type="InterPro" id="IPR005545">
    <property type="entry name" value="YCII"/>
</dbReference>
<dbReference type="Gene3D" id="3.30.70.1060">
    <property type="entry name" value="Dimeric alpha+beta barrel"/>
    <property type="match status" value="1"/>
</dbReference>
<dbReference type="Proteomes" id="UP000632774">
    <property type="component" value="Unassembled WGS sequence"/>
</dbReference>
<dbReference type="Pfam" id="PF03795">
    <property type="entry name" value="YCII"/>
    <property type="match status" value="1"/>
</dbReference>
<evidence type="ECO:0000256" key="2">
    <source>
        <dbReference type="SAM" id="SignalP"/>
    </source>
</evidence>
<name>A0ABR9XDI7_9SPHI</name>
<proteinExistence type="inferred from homology"/>
<evidence type="ECO:0000313" key="4">
    <source>
        <dbReference type="EMBL" id="MBE9665459.1"/>
    </source>
</evidence>
<comment type="similarity">
    <text evidence="1">Belongs to the YciI family.</text>
</comment>
<dbReference type="InterPro" id="IPR011008">
    <property type="entry name" value="Dimeric_a/b-barrel"/>
</dbReference>
<feature type="signal peptide" evidence="2">
    <location>
        <begin position="1"/>
        <end position="18"/>
    </location>
</feature>
<dbReference type="RefSeq" id="WP_194104868.1">
    <property type="nucleotide sequence ID" value="NZ_JADFFM010000001.1"/>
</dbReference>